<gene>
    <name evidence="2" type="ORF">EHSB41UT_02482</name>
</gene>
<dbReference type="RefSeq" id="WP_087110314.1">
    <property type="nucleotide sequence ID" value="NZ_CBCSCN010000003.1"/>
</dbReference>
<proteinExistence type="predicted"/>
<evidence type="ECO:0000313" key="2">
    <source>
        <dbReference type="EMBL" id="SMA47587.1"/>
    </source>
</evidence>
<evidence type="ECO:0000256" key="1">
    <source>
        <dbReference type="SAM" id="MobiDB-lite"/>
    </source>
</evidence>
<keyword evidence="3" id="KW-1185">Reference proteome</keyword>
<feature type="region of interest" description="Disordered" evidence="1">
    <location>
        <begin position="1"/>
        <end position="21"/>
    </location>
</feature>
<organism evidence="2 3">
    <name type="scientific">Parendozoicomonas haliclonae</name>
    <dbReference type="NCBI Taxonomy" id="1960125"/>
    <lineage>
        <taxon>Bacteria</taxon>
        <taxon>Pseudomonadati</taxon>
        <taxon>Pseudomonadota</taxon>
        <taxon>Gammaproteobacteria</taxon>
        <taxon>Oceanospirillales</taxon>
        <taxon>Endozoicomonadaceae</taxon>
        <taxon>Parendozoicomonas</taxon>
    </lineage>
</organism>
<protein>
    <submittedName>
        <fullName evidence="2">Uncharacterized protein</fullName>
    </submittedName>
</protein>
<dbReference type="AlphaFoldDB" id="A0A1X7AKS1"/>
<dbReference type="EMBL" id="FWPT01000005">
    <property type="protein sequence ID" value="SMA47587.1"/>
    <property type="molecule type" value="Genomic_DNA"/>
</dbReference>
<name>A0A1X7AKS1_9GAMM</name>
<sequence length="202" mass="22760">MDVRQSSLGGVSNNPSLSRSVSLEAQSKTEVWGRSIKPSLKQRILKAPEFMVSGAKRFSERVTYPVREFVTEVLVETASSFWNALNQSTSSSYLSCVKALKPMGLKPQREHKIRTVVLDIYQFSGAIKGGVKALPLGTFSAIRKVFKEGLQYDPARQCHTRNRVRDSWDAGADRFDESIRQIERDNLCGVLWHDRKLAAQKN</sequence>
<dbReference type="Proteomes" id="UP000196573">
    <property type="component" value="Unassembled WGS sequence"/>
</dbReference>
<accession>A0A1X7AKS1</accession>
<evidence type="ECO:0000313" key="3">
    <source>
        <dbReference type="Proteomes" id="UP000196573"/>
    </source>
</evidence>
<reference evidence="2 3" key="1">
    <citation type="submission" date="2017-03" db="EMBL/GenBank/DDBJ databases">
        <authorList>
            <person name="Afonso C.L."/>
            <person name="Miller P.J."/>
            <person name="Scott M.A."/>
            <person name="Spackman E."/>
            <person name="Goraichik I."/>
            <person name="Dimitrov K.M."/>
            <person name="Suarez D.L."/>
            <person name="Swayne D.E."/>
        </authorList>
    </citation>
    <scope>NUCLEOTIDE SEQUENCE [LARGE SCALE GENOMIC DNA]</scope>
    <source>
        <strain evidence="2">SB41UT1</strain>
    </source>
</reference>